<keyword evidence="5" id="KW-0496">Mitochondrion</keyword>
<evidence type="ECO:0000256" key="6">
    <source>
        <dbReference type="ARBA" id="ARBA00023274"/>
    </source>
</evidence>
<feature type="compositionally biased region" description="Basic and acidic residues" evidence="8">
    <location>
        <begin position="40"/>
        <end position="51"/>
    </location>
</feature>
<evidence type="ECO:0000313" key="9">
    <source>
        <dbReference type="EMBL" id="TXG69637.1"/>
    </source>
</evidence>
<sequence>MLRFISRAALSKTQNYAVFDPPPSSSASLLNHHCFYSSKAKPDNKKQENNKANKPKSKASDSASSSLQSDAATSATDESESARVRVRLLADDERDSSLDVGPNNRPLFTRTTSLSSLTRRDACNYFKFNEGELKAALPEGLPAGMVAEFRESMRPALLVRQSFLDIRDNFRRIVDPTLNSFNGPKVRKQIVLDGPVSCGKSIMLAMLVNWARHEGWLVFYVPRGREWTHGGYFYKNPENGLWDTPQQAENVLKARILCLSDFLKYNESHLRELPCQILDPIRLGEGAGVGPLKGVDSKEIPEGSSLYDLVQMGIMQTHAAVGVVVRLRKELSLVKDIPVLIAIDQYNNWFTFSEYEEPVTIRSTRPVHAREVAMVNAFRSMRHDDMMVGAFSHSTAVGRLRKDLPDVPEGARFNLPRYSLDEAATVSHYYLRQRLVNREVFTEENWKKVYYLSNGNGAEMRSLLQIMQ</sequence>
<dbReference type="PANTHER" id="PTHR12810">
    <property type="entry name" value="MITOCHONDRIAL 28S RIBOSOMAL PROTEIN S29"/>
    <property type="match status" value="1"/>
</dbReference>
<dbReference type="GO" id="GO:0005763">
    <property type="term" value="C:mitochondrial small ribosomal subunit"/>
    <property type="evidence" value="ECO:0007669"/>
    <property type="project" value="TreeGrafter"/>
</dbReference>
<evidence type="ECO:0000256" key="3">
    <source>
        <dbReference type="ARBA" id="ARBA00022946"/>
    </source>
</evidence>
<keyword evidence="4" id="KW-0689">Ribosomal protein</keyword>
<dbReference type="AlphaFoldDB" id="A0A5C7IJR2"/>
<dbReference type="EMBL" id="VAHF01000002">
    <property type="protein sequence ID" value="TXG69637.1"/>
    <property type="molecule type" value="Genomic_DNA"/>
</dbReference>
<proteinExistence type="inferred from homology"/>
<evidence type="ECO:0000313" key="10">
    <source>
        <dbReference type="Proteomes" id="UP000323000"/>
    </source>
</evidence>
<evidence type="ECO:0000256" key="1">
    <source>
        <dbReference type="ARBA" id="ARBA00004173"/>
    </source>
</evidence>
<evidence type="ECO:0000256" key="4">
    <source>
        <dbReference type="ARBA" id="ARBA00022980"/>
    </source>
</evidence>
<dbReference type="InterPro" id="IPR019368">
    <property type="entry name" value="Ribosomal_mS29"/>
</dbReference>
<evidence type="ECO:0000256" key="5">
    <source>
        <dbReference type="ARBA" id="ARBA00023128"/>
    </source>
</evidence>
<dbReference type="PANTHER" id="PTHR12810:SF0">
    <property type="entry name" value="SMALL RIBOSOMAL SUBUNIT PROTEIN MS29"/>
    <property type="match status" value="1"/>
</dbReference>
<dbReference type="Proteomes" id="UP000323000">
    <property type="component" value="Chromosome 2"/>
</dbReference>
<dbReference type="OrthoDB" id="274828at2759"/>
<keyword evidence="6" id="KW-0687">Ribonucleoprotein</keyword>
<comment type="similarity">
    <text evidence="2">Belongs to the mitochondrion-specific ribosomal protein mS29 family.</text>
</comment>
<dbReference type="GO" id="GO:0003735">
    <property type="term" value="F:structural constituent of ribosome"/>
    <property type="evidence" value="ECO:0007669"/>
    <property type="project" value="TreeGrafter"/>
</dbReference>
<comment type="caution">
    <text evidence="9">The sequence shown here is derived from an EMBL/GenBank/DDBJ whole genome shotgun (WGS) entry which is preliminary data.</text>
</comment>
<gene>
    <name evidence="9" type="ORF">EZV62_004572</name>
</gene>
<protein>
    <recommendedName>
        <fullName evidence="7">Small ribosomal subunit protein mS29</fullName>
    </recommendedName>
</protein>
<keyword evidence="3" id="KW-0809">Transit peptide</keyword>
<evidence type="ECO:0000256" key="2">
    <source>
        <dbReference type="ARBA" id="ARBA00009863"/>
    </source>
</evidence>
<feature type="compositionally biased region" description="Low complexity" evidence="8">
    <location>
        <begin position="60"/>
        <end position="76"/>
    </location>
</feature>
<feature type="region of interest" description="Disordered" evidence="8">
    <location>
        <begin position="38"/>
        <end position="83"/>
    </location>
</feature>
<reference evidence="10" key="1">
    <citation type="journal article" date="2019" name="Gigascience">
        <title>De novo genome assembly of the endangered Acer yangbiense, a plant species with extremely small populations endemic to Yunnan Province, China.</title>
        <authorList>
            <person name="Yang J."/>
            <person name="Wariss H.M."/>
            <person name="Tao L."/>
            <person name="Zhang R."/>
            <person name="Yun Q."/>
            <person name="Hollingsworth P."/>
            <person name="Dao Z."/>
            <person name="Luo G."/>
            <person name="Guo H."/>
            <person name="Ma Y."/>
            <person name="Sun W."/>
        </authorList>
    </citation>
    <scope>NUCLEOTIDE SEQUENCE [LARGE SCALE GENOMIC DNA]</scope>
    <source>
        <strain evidence="10">cv. Malutang</strain>
    </source>
</reference>
<evidence type="ECO:0000256" key="7">
    <source>
        <dbReference type="ARBA" id="ARBA00035140"/>
    </source>
</evidence>
<evidence type="ECO:0000256" key="8">
    <source>
        <dbReference type="SAM" id="MobiDB-lite"/>
    </source>
</evidence>
<dbReference type="Pfam" id="PF10236">
    <property type="entry name" value="DAP3"/>
    <property type="match status" value="1"/>
</dbReference>
<accession>A0A5C7IJR2</accession>
<organism evidence="9 10">
    <name type="scientific">Acer yangbiense</name>
    <dbReference type="NCBI Taxonomy" id="1000413"/>
    <lineage>
        <taxon>Eukaryota</taxon>
        <taxon>Viridiplantae</taxon>
        <taxon>Streptophyta</taxon>
        <taxon>Embryophyta</taxon>
        <taxon>Tracheophyta</taxon>
        <taxon>Spermatophyta</taxon>
        <taxon>Magnoliopsida</taxon>
        <taxon>eudicotyledons</taxon>
        <taxon>Gunneridae</taxon>
        <taxon>Pentapetalae</taxon>
        <taxon>rosids</taxon>
        <taxon>malvids</taxon>
        <taxon>Sapindales</taxon>
        <taxon>Sapindaceae</taxon>
        <taxon>Hippocastanoideae</taxon>
        <taxon>Acereae</taxon>
        <taxon>Acer</taxon>
    </lineage>
</organism>
<comment type="subcellular location">
    <subcellularLocation>
        <location evidence="1">Mitochondrion</location>
    </subcellularLocation>
</comment>
<name>A0A5C7IJR2_9ROSI</name>
<keyword evidence="10" id="KW-1185">Reference proteome</keyword>